<comment type="similarity">
    <text evidence="2 11">Belongs to the bacterial histone-like protein family.</text>
</comment>
<organism evidence="13 14">
    <name type="scientific">Lysobacter soyae</name>
    <dbReference type="NCBI Taxonomy" id="2764185"/>
    <lineage>
        <taxon>Bacteria</taxon>
        <taxon>Pseudomonadati</taxon>
        <taxon>Pseudomonadota</taxon>
        <taxon>Gammaproteobacteria</taxon>
        <taxon>Lysobacterales</taxon>
        <taxon>Lysobacteraceae</taxon>
        <taxon>Lysobacter</taxon>
    </lineage>
</organism>
<protein>
    <recommendedName>
        <fullName evidence="4">Viral histone-like protein</fullName>
    </recommendedName>
    <alternativeName>
        <fullName evidence="9">DNA-binding protein pA104R</fullName>
    </alternativeName>
    <alternativeName>
        <fullName evidence="8">pA104R</fullName>
    </alternativeName>
</protein>
<keyword evidence="5" id="KW-0235">DNA replication</keyword>
<dbReference type="SUPFAM" id="SSF47729">
    <property type="entry name" value="IHF-like DNA-binding proteins"/>
    <property type="match status" value="1"/>
</dbReference>
<keyword evidence="6" id="KW-0426">Late protein</keyword>
<evidence type="ECO:0000256" key="3">
    <source>
        <dbReference type="ARBA" id="ARBA00011738"/>
    </source>
</evidence>
<evidence type="ECO:0000256" key="12">
    <source>
        <dbReference type="SAM" id="MobiDB-lite"/>
    </source>
</evidence>
<name>A0ABX8WN73_9GAMM</name>
<evidence type="ECO:0000256" key="5">
    <source>
        <dbReference type="ARBA" id="ARBA00022705"/>
    </source>
</evidence>
<dbReference type="PANTHER" id="PTHR33175">
    <property type="entry name" value="DNA-BINDING PROTEIN HU"/>
    <property type="match status" value="1"/>
</dbReference>
<evidence type="ECO:0000256" key="4">
    <source>
        <dbReference type="ARBA" id="ARBA00016145"/>
    </source>
</evidence>
<gene>
    <name evidence="13" type="ORF">H8L67_08260</name>
</gene>
<evidence type="ECO:0000256" key="8">
    <source>
        <dbReference type="ARBA" id="ARBA00033120"/>
    </source>
</evidence>
<evidence type="ECO:0000256" key="11">
    <source>
        <dbReference type="RuleBase" id="RU003939"/>
    </source>
</evidence>
<evidence type="ECO:0000256" key="2">
    <source>
        <dbReference type="ARBA" id="ARBA00010529"/>
    </source>
</evidence>
<dbReference type="SMART" id="SM00411">
    <property type="entry name" value="BHL"/>
    <property type="match status" value="1"/>
</dbReference>
<evidence type="ECO:0000313" key="14">
    <source>
        <dbReference type="Proteomes" id="UP000824755"/>
    </source>
</evidence>
<evidence type="ECO:0000256" key="10">
    <source>
        <dbReference type="ARBA" id="ARBA00046140"/>
    </source>
</evidence>
<evidence type="ECO:0000256" key="6">
    <source>
        <dbReference type="ARBA" id="ARBA00022921"/>
    </source>
</evidence>
<feature type="compositionally biased region" description="Basic residues" evidence="12">
    <location>
        <begin position="1"/>
        <end position="18"/>
    </location>
</feature>
<dbReference type="Proteomes" id="UP000824755">
    <property type="component" value="Chromosome"/>
</dbReference>
<evidence type="ECO:0000256" key="9">
    <source>
        <dbReference type="ARBA" id="ARBA00033227"/>
    </source>
</evidence>
<comment type="subunit">
    <text evidence="3">Homodimer.</text>
</comment>
<dbReference type="CDD" id="cd13834">
    <property type="entry name" value="HU_like"/>
    <property type="match status" value="1"/>
</dbReference>
<dbReference type="Gene3D" id="4.10.520.10">
    <property type="entry name" value="IHF-like DNA-binding proteins"/>
    <property type="match status" value="1"/>
</dbReference>
<keyword evidence="14" id="KW-1185">Reference proteome</keyword>
<dbReference type="Pfam" id="PF00216">
    <property type="entry name" value="Bac_DNA_binding"/>
    <property type="match status" value="1"/>
</dbReference>
<dbReference type="GO" id="GO:0003677">
    <property type="term" value="F:DNA binding"/>
    <property type="evidence" value="ECO:0007669"/>
    <property type="project" value="UniProtKB-KW"/>
</dbReference>
<dbReference type="InterPro" id="IPR010992">
    <property type="entry name" value="IHF-like_DNA-bd_dom_sf"/>
</dbReference>
<accession>A0ABX8WN73</accession>
<feature type="region of interest" description="Disordered" evidence="12">
    <location>
        <begin position="1"/>
        <end position="30"/>
    </location>
</feature>
<evidence type="ECO:0000256" key="1">
    <source>
        <dbReference type="ARBA" id="ARBA00004328"/>
    </source>
</evidence>
<evidence type="ECO:0000256" key="7">
    <source>
        <dbReference type="ARBA" id="ARBA00023125"/>
    </source>
</evidence>
<comment type="function">
    <text evidence="10">DNA-binding protein that plays a critical role in nucleoid compaction, genome replication and DNA replication and transcription. Binds to both ssDNA and dsDNA with a binding site covering about 15 nucleotides. Displays DNA-supercoiling activity only when associated with the viral DNA topoisomerase 2.</text>
</comment>
<feature type="compositionally biased region" description="Low complexity" evidence="12">
    <location>
        <begin position="19"/>
        <end position="30"/>
    </location>
</feature>
<dbReference type="InterPro" id="IPR000119">
    <property type="entry name" value="Hist_DNA-bd"/>
</dbReference>
<dbReference type="PANTHER" id="PTHR33175:SF13">
    <property type="entry name" value="HISTONE-LIKE PROTEIN"/>
    <property type="match status" value="1"/>
</dbReference>
<comment type="subcellular location">
    <subcellularLocation>
        <location evidence="1">Virion</location>
    </subcellularLocation>
</comment>
<evidence type="ECO:0000313" key="13">
    <source>
        <dbReference type="EMBL" id="QYR52577.1"/>
    </source>
</evidence>
<sequence>MATKKAAKAAKAAPKKAAKAAPKAAPKAATMKPIKEALTKSGLVAHIADHTGVASRDVRAVLASLESTVHASVNKKGAGSFTMPGLFKISAVEVPARPARKGINPFTKEEVTFKARPKSTKVKVRPLKKLKDAAA</sequence>
<keyword evidence="7 13" id="KW-0238">DNA-binding</keyword>
<dbReference type="EMBL" id="CP080544">
    <property type="protein sequence ID" value="QYR52577.1"/>
    <property type="molecule type" value="Genomic_DNA"/>
</dbReference>
<dbReference type="RefSeq" id="WP_220379362.1">
    <property type="nucleotide sequence ID" value="NZ_CP080544.1"/>
</dbReference>
<proteinExistence type="inferred from homology"/>
<reference evidence="13 14" key="1">
    <citation type="submission" date="2021-08" db="EMBL/GenBank/DDBJ databases">
        <title>Lysobacter sp. strain CJ11 Genome sequencing and assembly.</title>
        <authorList>
            <person name="Kim I."/>
        </authorList>
    </citation>
    <scope>NUCLEOTIDE SEQUENCE [LARGE SCALE GENOMIC DNA]</scope>
    <source>
        <strain evidence="13 14">CJ11</strain>
    </source>
</reference>